<comment type="caution">
    <text evidence="1">The sequence shown here is derived from an EMBL/GenBank/DDBJ whole genome shotgun (WGS) entry which is preliminary data.</text>
</comment>
<evidence type="ECO:0000313" key="1">
    <source>
        <dbReference type="EMBL" id="RYU09934.1"/>
    </source>
</evidence>
<accession>A0A4Q5IVG0</accession>
<organism evidence="1 2">
    <name type="scientific">Nocardioides iriomotensis</name>
    <dbReference type="NCBI Taxonomy" id="715784"/>
    <lineage>
        <taxon>Bacteria</taxon>
        <taxon>Bacillati</taxon>
        <taxon>Actinomycetota</taxon>
        <taxon>Actinomycetes</taxon>
        <taxon>Propionibacteriales</taxon>
        <taxon>Nocardioidaceae</taxon>
        <taxon>Nocardioides</taxon>
    </lineage>
</organism>
<proteinExistence type="predicted"/>
<reference evidence="1 2" key="1">
    <citation type="submission" date="2019-01" db="EMBL/GenBank/DDBJ databases">
        <title>Nocardioides guangzhouensis sp. nov., an actinobacterium isolated from soil.</title>
        <authorList>
            <person name="Fu Y."/>
            <person name="Cai Y."/>
            <person name="Lin Z."/>
            <person name="Chen P."/>
        </authorList>
    </citation>
    <scope>NUCLEOTIDE SEQUENCE [LARGE SCALE GENOMIC DNA]</scope>
    <source>
        <strain evidence="1 2">NBRC 105384</strain>
    </source>
</reference>
<dbReference type="EMBL" id="SDPU01000034">
    <property type="protein sequence ID" value="RYU09934.1"/>
    <property type="molecule type" value="Genomic_DNA"/>
</dbReference>
<name>A0A4Q5IVG0_9ACTN</name>
<protein>
    <submittedName>
        <fullName evidence="1">Uncharacterized protein</fullName>
    </submittedName>
</protein>
<sequence>MVMFEAAVVVGVLALVVYATIRLLAGPPGLARPSRSAVQGGEWRIDHVDVHGRTRVLLQKVLPGSGEVLDEHVVATIAVDDPDYDAMFLQAMATARERRALFESEQDP</sequence>
<keyword evidence="2" id="KW-1185">Reference proteome</keyword>
<evidence type="ECO:0000313" key="2">
    <source>
        <dbReference type="Proteomes" id="UP000291189"/>
    </source>
</evidence>
<dbReference type="RefSeq" id="WP_129988931.1">
    <property type="nucleotide sequence ID" value="NZ_SDPU01000034.1"/>
</dbReference>
<dbReference type="OrthoDB" id="5197212at2"/>
<dbReference type="AlphaFoldDB" id="A0A4Q5IVG0"/>
<dbReference type="Proteomes" id="UP000291189">
    <property type="component" value="Unassembled WGS sequence"/>
</dbReference>
<gene>
    <name evidence="1" type="ORF">ETU37_19040</name>
</gene>